<dbReference type="AlphaFoldDB" id="A0A0K2TQA2"/>
<name>A0A0K2TQA2_LEPSM</name>
<organism evidence="1">
    <name type="scientific">Lepeophtheirus salmonis</name>
    <name type="common">Salmon louse</name>
    <name type="synonym">Caligus salmonis</name>
    <dbReference type="NCBI Taxonomy" id="72036"/>
    <lineage>
        <taxon>Eukaryota</taxon>
        <taxon>Metazoa</taxon>
        <taxon>Ecdysozoa</taxon>
        <taxon>Arthropoda</taxon>
        <taxon>Crustacea</taxon>
        <taxon>Multicrustacea</taxon>
        <taxon>Hexanauplia</taxon>
        <taxon>Copepoda</taxon>
        <taxon>Siphonostomatoida</taxon>
        <taxon>Caligidae</taxon>
        <taxon>Lepeophtheirus</taxon>
    </lineage>
</organism>
<dbReference type="EMBL" id="HACA01010843">
    <property type="protein sequence ID" value="CDW28204.1"/>
    <property type="molecule type" value="Transcribed_RNA"/>
</dbReference>
<feature type="non-terminal residue" evidence="1">
    <location>
        <position position="1"/>
    </location>
</feature>
<accession>A0A0K2TQA2</accession>
<sequence length="60" mass="6957">NCLLLCLINYIASQLFHLFYNSPTLPIYNKSIIVCLEEQHKLDKRLNPLTLKLTSSKYSS</sequence>
<protein>
    <submittedName>
        <fullName evidence="1">Uncharacterized protein</fullName>
    </submittedName>
</protein>
<evidence type="ECO:0000313" key="1">
    <source>
        <dbReference type="EMBL" id="CDW28204.1"/>
    </source>
</evidence>
<proteinExistence type="predicted"/>
<reference evidence="1" key="1">
    <citation type="submission" date="2014-05" db="EMBL/GenBank/DDBJ databases">
        <authorList>
            <person name="Chronopoulou M."/>
        </authorList>
    </citation>
    <scope>NUCLEOTIDE SEQUENCE</scope>
    <source>
        <tissue evidence="1">Whole organism</tissue>
    </source>
</reference>